<dbReference type="InterPro" id="IPR047040">
    <property type="entry name" value="FlhF__GTPase_dom"/>
</dbReference>
<comment type="caution">
    <text evidence="17">The sequence shown here is derived from an EMBL/GenBank/DDBJ whole genome shotgun (WGS) entry which is preliminary data.</text>
</comment>
<evidence type="ECO:0000256" key="2">
    <source>
        <dbReference type="ARBA" id="ARBA00008531"/>
    </source>
</evidence>
<keyword evidence="18" id="KW-1185">Reference proteome</keyword>
<feature type="compositionally biased region" description="Polar residues" evidence="14">
    <location>
        <begin position="113"/>
        <end position="125"/>
    </location>
</feature>
<dbReference type="Gene3D" id="3.40.50.300">
    <property type="entry name" value="P-loop containing nucleotide triphosphate hydrolases"/>
    <property type="match status" value="1"/>
</dbReference>
<keyword evidence="8" id="KW-0653">Protein transport</keyword>
<dbReference type="SUPFAM" id="SSF52540">
    <property type="entry name" value="P-loop containing nucleoside triphosphate hydrolases"/>
    <property type="match status" value="1"/>
</dbReference>
<evidence type="ECO:0000256" key="8">
    <source>
        <dbReference type="ARBA" id="ARBA00022927"/>
    </source>
</evidence>
<evidence type="ECO:0000256" key="10">
    <source>
        <dbReference type="ARBA" id="ARBA00023136"/>
    </source>
</evidence>
<dbReference type="InterPro" id="IPR000897">
    <property type="entry name" value="SRP54_GTPase_dom"/>
</dbReference>
<feature type="domain" description="AAA+ ATPase" evidence="15">
    <location>
        <begin position="257"/>
        <end position="389"/>
    </location>
</feature>
<evidence type="ECO:0000256" key="9">
    <source>
        <dbReference type="ARBA" id="ARBA00023134"/>
    </source>
</evidence>
<sequence>MKIKRFVAKDMRSALNQVKIELGVDAVIMSNTKTSDGIEIVAAVDNAPKQEAPAPEQEKTLKVSAEKKSSLINKIKAYDKSNAMDSLSKEMNSEARSVEDIQVSDSLQSLLMRQQEVKAQQSSPKSHPPATKIRTREVSSDNTDLDWSPEDNFHSQPSGFAKQTGQSELAQMQAEMAEMKKMMQFQMAGLMWQELARKEPVRAYLVDRLAKMGIANEVADQVASFVPEGVDQNEAWDSALDLLAGQINVTNNDIMRRGGIVALVGPTGVGKTTTVAKLAAHFARKHGSDSVALVTTDTYRIGASEQLQTYAKIIGCPCKVVSQEEELAEILYQLRNRKLILIDTAGVGQRDIRLAQQLESLMASSKAKIRSYLVMQATAQRRVLNETIEQFKKVSLNGCIFTKIDESISLGEIISVAIQNGLPIGYLTDGQRVPEDIKSASARYLVEKATELMDERDFSLPYWFTDNAKQPIYK</sequence>
<comment type="function">
    <text evidence="12">Necessary for flagellar biosynthesis. May be involved in translocation of the flagellum.</text>
</comment>
<dbReference type="GO" id="GO:0005047">
    <property type="term" value="F:signal recognition particle binding"/>
    <property type="evidence" value="ECO:0007669"/>
    <property type="project" value="TreeGrafter"/>
</dbReference>
<dbReference type="CDD" id="cd17873">
    <property type="entry name" value="FlhF"/>
    <property type="match status" value="1"/>
</dbReference>
<evidence type="ECO:0000256" key="13">
    <source>
        <dbReference type="NCBIfam" id="TIGR03499"/>
    </source>
</evidence>
<evidence type="ECO:0000256" key="14">
    <source>
        <dbReference type="SAM" id="MobiDB-lite"/>
    </source>
</evidence>
<dbReference type="NCBIfam" id="TIGR03499">
    <property type="entry name" value="FlhF"/>
    <property type="match status" value="1"/>
</dbReference>
<dbReference type="GO" id="GO:0005886">
    <property type="term" value="C:plasma membrane"/>
    <property type="evidence" value="ECO:0007669"/>
    <property type="project" value="UniProtKB-SubCell"/>
</dbReference>
<dbReference type="EMBL" id="LAZL01000011">
    <property type="protein sequence ID" value="KMT65508.1"/>
    <property type="molecule type" value="Genomic_DNA"/>
</dbReference>
<dbReference type="OrthoDB" id="9778554at2"/>
<keyword evidence="10" id="KW-0472">Membrane</keyword>
<dbReference type="GO" id="GO:0044781">
    <property type="term" value="P:bacterial-type flagellum organization"/>
    <property type="evidence" value="ECO:0007669"/>
    <property type="project" value="UniProtKB-UniRule"/>
</dbReference>
<dbReference type="SMART" id="SM00962">
    <property type="entry name" value="SRP54"/>
    <property type="match status" value="1"/>
</dbReference>
<keyword evidence="9" id="KW-0342">GTP-binding</keyword>
<dbReference type="InterPro" id="IPR003593">
    <property type="entry name" value="AAA+_ATPase"/>
</dbReference>
<keyword evidence="17" id="KW-0282">Flagellum</keyword>
<evidence type="ECO:0000259" key="15">
    <source>
        <dbReference type="SMART" id="SM00382"/>
    </source>
</evidence>
<evidence type="ECO:0000313" key="17">
    <source>
        <dbReference type="EMBL" id="KMT65508.1"/>
    </source>
</evidence>
<keyword evidence="6" id="KW-0547">Nucleotide-binding</keyword>
<comment type="subcellular location">
    <subcellularLocation>
        <location evidence="1">Cell membrane</location>
        <topology evidence="1">Peripheral membrane protein</topology>
        <orientation evidence="1">Cytoplasmic side</orientation>
    </subcellularLocation>
</comment>
<dbReference type="GO" id="GO:0015031">
    <property type="term" value="P:protein transport"/>
    <property type="evidence" value="ECO:0007669"/>
    <property type="project" value="UniProtKB-KW"/>
</dbReference>
<dbReference type="Pfam" id="PF00448">
    <property type="entry name" value="SRP54"/>
    <property type="match status" value="1"/>
</dbReference>
<keyword evidence="7" id="KW-1005">Bacterial flagellum biogenesis</keyword>
<dbReference type="Gene3D" id="1.20.120.1380">
    <property type="entry name" value="Flagellar FlhF biosynthesis protein, N domain"/>
    <property type="match status" value="1"/>
</dbReference>
<dbReference type="SMART" id="SM00382">
    <property type="entry name" value="AAA"/>
    <property type="match status" value="1"/>
</dbReference>
<evidence type="ECO:0000256" key="7">
    <source>
        <dbReference type="ARBA" id="ARBA00022795"/>
    </source>
</evidence>
<evidence type="ECO:0000256" key="12">
    <source>
        <dbReference type="ARBA" id="ARBA00025337"/>
    </source>
</evidence>
<keyword evidence="17" id="KW-0966">Cell projection</keyword>
<name>A0A0J8GXQ6_9ALTE</name>
<gene>
    <name evidence="17" type="ORF">XM47_09165</name>
</gene>
<dbReference type="InterPro" id="IPR020006">
    <property type="entry name" value="FlhF"/>
</dbReference>
<feature type="domain" description="SRP54-type proteins GTP-binding" evidence="16">
    <location>
        <begin position="258"/>
        <end position="451"/>
    </location>
</feature>
<dbReference type="InterPro" id="IPR027417">
    <property type="entry name" value="P-loop_NTPase"/>
</dbReference>
<evidence type="ECO:0000256" key="11">
    <source>
        <dbReference type="ARBA" id="ARBA00023225"/>
    </source>
</evidence>
<comment type="similarity">
    <text evidence="2">Belongs to the GTP-binding SRP family.</text>
</comment>
<keyword evidence="17" id="KW-0969">Cilium</keyword>
<protein>
    <recommendedName>
        <fullName evidence="3 13">Flagellar biosynthesis protein FlhF</fullName>
    </recommendedName>
</protein>
<dbReference type="STRING" id="1513271.XM47_09165"/>
<feature type="region of interest" description="Disordered" evidence="14">
    <location>
        <begin position="113"/>
        <end position="145"/>
    </location>
</feature>
<dbReference type="RefSeq" id="WP_048691831.1">
    <property type="nucleotide sequence ID" value="NZ_KQ130488.1"/>
</dbReference>
<dbReference type="PANTHER" id="PTHR43134">
    <property type="entry name" value="SIGNAL RECOGNITION PARTICLE RECEPTOR SUBUNIT ALPHA"/>
    <property type="match status" value="1"/>
</dbReference>
<dbReference type="PATRIC" id="fig|1513271.3.peg.1866"/>
<dbReference type="GO" id="GO:0006614">
    <property type="term" value="P:SRP-dependent cotranslational protein targeting to membrane"/>
    <property type="evidence" value="ECO:0007669"/>
    <property type="project" value="UniProtKB-UniRule"/>
</dbReference>
<dbReference type="PANTHER" id="PTHR43134:SF3">
    <property type="entry name" value="FLAGELLAR BIOSYNTHESIS PROTEIN FLHF"/>
    <property type="match status" value="1"/>
</dbReference>
<keyword evidence="11" id="KW-1006">Bacterial flagellum protein export</keyword>
<proteinExistence type="inferred from homology"/>
<evidence type="ECO:0000256" key="1">
    <source>
        <dbReference type="ARBA" id="ARBA00004413"/>
    </source>
</evidence>
<evidence type="ECO:0000256" key="3">
    <source>
        <dbReference type="ARBA" id="ARBA00014919"/>
    </source>
</evidence>
<evidence type="ECO:0000259" key="16">
    <source>
        <dbReference type="SMART" id="SM00962"/>
    </source>
</evidence>
<reference evidence="17 18" key="1">
    <citation type="submission" date="2015-04" db="EMBL/GenBank/DDBJ databases">
        <title>Draft Genome Sequence of the Novel Agar-Digesting Marine Bacterium Q1.</title>
        <authorList>
            <person name="Li Y."/>
            <person name="Li D."/>
            <person name="Chen G."/>
            <person name="Du Z."/>
        </authorList>
    </citation>
    <scope>NUCLEOTIDE SEQUENCE [LARGE SCALE GENOMIC DNA]</scope>
    <source>
        <strain evidence="17 18">Q1</strain>
    </source>
</reference>
<evidence type="ECO:0000256" key="5">
    <source>
        <dbReference type="ARBA" id="ARBA00022475"/>
    </source>
</evidence>
<keyword evidence="5" id="KW-1003">Cell membrane</keyword>
<dbReference type="Proteomes" id="UP000037600">
    <property type="component" value="Unassembled WGS sequence"/>
</dbReference>
<organism evidence="17 18">
    <name type="scientific">Catenovulum maritimum</name>
    <dbReference type="NCBI Taxonomy" id="1513271"/>
    <lineage>
        <taxon>Bacteria</taxon>
        <taxon>Pseudomonadati</taxon>
        <taxon>Pseudomonadota</taxon>
        <taxon>Gammaproteobacteria</taxon>
        <taxon>Alteromonadales</taxon>
        <taxon>Alteromonadaceae</taxon>
        <taxon>Catenovulum</taxon>
    </lineage>
</organism>
<evidence type="ECO:0000313" key="18">
    <source>
        <dbReference type="Proteomes" id="UP000037600"/>
    </source>
</evidence>
<evidence type="ECO:0000256" key="6">
    <source>
        <dbReference type="ARBA" id="ARBA00022741"/>
    </source>
</evidence>
<accession>A0A0J8GXQ6</accession>
<dbReference type="GO" id="GO:0005525">
    <property type="term" value="F:GTP binding"/>
    <property type="evidence" value="ECO:0007669"/>
    <property type="project" value="UniProtKB-UniRule"/>
</dbReference>
<dbReference type="AlphaFoldDB" id="A0A0J8GXQ6"/>
<dbReference type="FunFam" id="3.40.50.300:FF:000695">
    <property type="entry name" value="Flagellar biosynthesis regulator FlhF"/>
    <property type="match status" value="1"/>
</dbReference>
<evidence type="ECO:0000256" key="4">
    <source>
        <dbReference type="ARBA" id="ARBA00022448"/>
    </source>
</evidence>
<keyword evidence="4" id="KW-0813">Transport</keyword>
<dbReference type="GO" id="GO:0003924">
    <property type="term" value="F:GTPase activity"/>
    <property type="evidence" value="ECO:0007669"/>
    <property type="project" value="UniProtKB-UniRule"/>
</dbReference>